<keyword evidence="1" id="KW-0812">Transmembrane</keyword>
<name>A0A0F9F917_9ZZZZ</name>
<dbReference type="InterPro" id="IPR006640">
    <property type="entry name" value="SprT-like_domain"/>
</dbReference>
<dbReference type="Pfam" id="PF10263">
    <property type="entry name" value="SprT-like"/>
    <property type="match status" value="1"/>
</dbReference>
<proteinExistence type="predicted"/>
<feature type="transmembrane region" description="Helical" evidence="1">
    <location>
        <begin position="20"/>
        <end position="43"/>
    </location>
</feature>
<dbReference type="EMBL" id="LAZR01022182">
    <property type="protein sequence ID" value="KKL82763.1"/>
    <property type="molecule type" value="Genomic_DNA"/>
</dbReference>
<protein>
    <recommendedName>
        <fullName evidence="2">SprT-like domain-containing protein</fullName>
    </recommendedName>
</protein>
<evidence type="ECO:0000259" key="2">
    <source>
        <dbReference type="Pfam" id="PF10263"/>
    </source>
</evidence>
<dbReference type="GO" id="GO:0006950">
    <property type="term" value="P:response to stress"/>
    <property type="evidence" value="ECO:0007669"/>
    <property type="project" value="UniProtKB-ARBA"/>
</dbReference>
<gene>
    <name evidence="3" type="ORF">LCGC14_1981540</name>
</gene>
<reference evidence="3" key="1">
    <citation type="journal article" date="2015" name="Nature">
        <title>Complex archaea that bridge the gap between prokaryotes and eukaryotes.</title>
        <authorList>
            <person name="Spang A."/>
            <person name="Saw J.H."/>
            <person name="Jorgensen S.L."/>
            <person name="Zaremba-Niedzwiedzka K."/>
            <person name="Martijn J."/>
            <person name="Lind A.E."/>
            <person name="van Eijk R."/>
            <person name="Schleper C."/>
            <person name="Guy L."/>
            <person name="Ettema T.J."/>
        </authorList>
    </citation>
    <scope>NUCLEOTIDE SEQUENCE</scope>
</reference>
<dbReference type="AlphaFoldDB" id="A0A0F9F917"/>
<comment type="caution">
    <text evidence="3">The sequence shown here is derived from an EMBL/GenBank/DDBJ whole genome shotgun (WGS) entry which is preliminary data.</text>
</comment>
<sequence length="240" mass="27738">MLKNIRSKIKRRSRMTGIALYDIAIATILVSAILSTIVLSILIHRVTNLDNLLTSTEQLSARVEYMDLLRQKVYKEVITEAMEFAPKGKSIYQLRGDAQTKAQNVLDRLTKHYRVPRYVIPAIQFKGILQKPGDAGSTPGCEEPIRYIFLNEILYLRNYEEYIHMIIPHEVAHVFVCLRGGYEEDSHGIEWWSVMRDLGFQNPLNEIRHEMDTEPVYDYQHILGNLLPPHYSPGKPTIIM</sequence>
<accession>A0A0F9F917</accession>
<feature type="domain" description="SprT-like" evidence="2">
    <location>
        <begin position="145"/>
        <end position="201"/>
    </location>
</feature>
<keyword evidence="1" id="KW-1133">Transmembrane helix</keyword>
<evidence type="ECO:0000313" key="3">
    <source>
        <dbReference type="EMBL" id="KKL82763.1"/>
    </source>
</evidence>
<keyword evidence="1" id="KW-0472">Membrane</keyword>
<organism evidence="3">
    <name type="scientific">marine sediment metagenome</name>
    <dbReference type="NCBI Taxonomy" id="412755"/>
    <lineage>
        <taxon>unclassified sequences</taxon>
        <taxon>metagenomes</taxon>
        <taxon>ecological metagenomes</taxon>
    </lineage>
</organism>
<evidence type="ECO:0000256" key="1">
    <source>
        <dbReference type="SAM" id="Phobius"/>
    </source>
</evidence>